<evidence type="ECO:0000256" key="4">
    <source>
        <dbReference type="ARBA" id="ARBA00022840"/>
    </source>
</evidence>
<dbReference type="InterPro" id="IPR027417">
    <property type="entry name" value="P-loop_NTPase"/>
</dbReference>
<evidence type="ECO:0000256" key="5">
    <source>
        <dbReference type="ARBA" id="ARBA00022967"/>
    </source>
</evidence>
<dbReference type="PANTHER" id="PTHR43875:SF15">
    <property type="entry name" value="TREHALOSE IMPORT ATP-BINDING PROTEIN SUGC"/>
    <property type="match status" value="1"/>
</dbReference>
<keyword evidence="1" id="KW-0813">Transport</keyword>
<dbReference type="GO" id="GO:0005524">
    <property type="term" value="F:ATP binding"/>
    <property type="evidence" value="ECO:0007669"/>
    <property type="project" value="UniProtKB-KW"/>
</dbReference>
<evidence type="ECO:0000256" key="1">
    <source>
        <dbReference type="ARBA" id="ARBA00022448"/>
    </source>
</evidence>
<dbReference type="EMBL" id="AP021874">
    <property type="protein sequence ID" value="BBO70173.1"/>
    <property type="molecule type" value="Genomic_DNA"/>
</dbReference>
<dbReference type="SUPFAM" id="SSF50331">
    <property type="entry name" value="MOP-like"/>
    <property type="match status" value="1"/>
</dbReference>
<dbReference type="Gene3D" id="2.40.50.100">
    <property type="match status" value="1"/>
</dbReference>
<feature type="domain" description="ABC transporter" evidence="7">
    <location>
        <begin position="4"/>
        <end position="234"/>
    </location>
</feature>
<gene>
    <name evidence="8" type="ORF">DSCA_41030</name>
</gene>
<dbReference type="GO" id="GO:0140359">
    <property type="term" value="F:ABC-type transporter activity"/>
    <property type="evidence" value="ECO:0007669"/>
    <property type="project" value="UniProtKB-ARBA"/>
</dbReference>
<keyword evidence="6" id="KW-0472">Membrane</keyword>
<dbReference type="PROSITE" id="PS00211">
    <property type="entry name" value="ABC_TRANSPORTER_1"/>
    <property type="match status" value="1"/>
</dbReference>
<dbReference type="Gene3D" id="2.40.50.140">
    <property type="entry name" value="Nucleic acid-binding proteins"/>
    <property type="match status" value="1"/>
</dbReference>
<evidence type="ECO:0000256" key="2">
    <source>
        <dbReference type="ARBA" id="ARBA00022475"/>
    </source>
</evidence>
<dbReference type="Gene3D" id="3.40.50.300">
    <property type="entry name" value="P-loop containing nucleotide triphosphate hydrolases"/>
    <property type="match status" value="1"/>
</dbReference>
<dbReference type="AlphaFoldDB" id="A0A5K7YP54"/>
<dbReference type="InterPro" id="IPR013611">
    <property type="entry name" value="Transp-assoc_OB_typ2"/>
</dbReference>
<keyword evidence="5" id="KW-1278">Translocase</keyword>
<evidence type="ECO:0000256" key="6">
    <source>
        <dbReference type="ARBA" id="ARBA00023136"/>
    </source>
</evidence>
<keyword evidence="4 8" id="KW-0067">ATP-binding</keyword>
<sequence>MSRIEIRELVKQWGAVVAVDRVSFSVAEGSLTVLLGPSGCGKSTILRLIAGLENVSSGAISIGGNEVTGMDAAKRGVSMVFQSYALFPHLTVRENILFGLKVRGISPADRRSRLEDAARMVGLEDLLGRKPAQLSGGQRQRVALARSIVSRRRVCLMDEPLSNLDAKLRAEMRDDIRSLQQKLGLTMVYVTHDQVEAMTMADQVVLIKNGRIVQTGRPHDLYERPRTTFAAQFMGSPPMNLLEIDLIEKRSALADACGGALTEEHLSEGFVGVRPEHVQVGTAGLPVRISAADYLGAETVLRMTHGQQTLFAKTDGRLRYQPGDRVHVSWPEKAVHRFGADGLRIGAPDRAVS</sequence>
<evidence type="ECO:0000259" key="7">
    <source>
        <dbReference type="PROSITE" id="PS50893"/>
    </source>
</evidence>
<dbReference type="Pfam" id="PF08402">
    <property type="entry name" value="TOBE_2"/>
    <property type="match status" value="1"/>
</dbReference>
<dbReference type="KEGG" id="dalk:DSCA_41030"/>
<reference evidence="8 9" key="1">
    <citation type="submission" date="2019-11" db="EMBL/GenBank/DDBJ databases">
        <title>Comparative genomics of hydrocarbon-degrading Desulfosarcina strains.</title>
        <authorList>
            <person name="Watanabe M."/>
            <person name="Kojima H."/>
            <person name="Fukui M."/>
        </authorList>
    </citation>
    <scope>NUCLEOTIDE SEQUENCE [LARGE SCALE GENOMIC DNA]</scope>
    <source>
        <strain evidence="8 9">PL12</strain>
    </source>
</reference>
<evidence type="ECO:0000313" key="9">
    <source>
        <dbReference type="Proteomes" id="UP000427906"/>
    </source>
</evidence>
<dbReference type="FunFam" id="3.40.50.300:FF:000042">
    <property type="entry name" value="Maltose/maltodextrin ABC transporter, ATP-binding protein"/>
    <property type="match status" value="1"/>
</dbReference>
<dbReference type="PANTHER" id="PTHR43875">
    <property type="entry name" value="MALTODEXTRIN IMPORT ATP-BINDING PROTEIN MSMX"/>
    <property type="match status" value="1"/>
</dbReference>
<proteinExistence type="predicted"/>
<evidence type="ECO:0000313" key="8">
    <source>
        <dbReference type="EMBL" id="BBO70173.1"/>
    </source>
</evidence>
<accession>A0A5K7YP54</accession>
<protein>
    <submittedName>
        <fullName evidence="8">Sugar ABC transporter ATP-binding protein</fullName>
    </submittedName>
</protein>
<name>A0A5K7YP54_9BACT</name>
<dbReference type="InterPro" id="IPR012340">
    <property type="entry name" value="NA-bd_OB-fold"/>
</dbReference>
<dbReference type="Pfam" id="PF00005">
    <property type="entry name" value="ABC_tran"/>
    <property type="match status" value="1"/>
</dbReference>
<dbReference type="SUPFAM" id="SSF52540">
    <property type="entry name" value="P-loop containing nucleoside triphosphate hydrolases"/>
    <property type="match status" value="1"/>
</dbReference>
<dbReference type="PROSITE" id="PS50893">
    <property type="entry name" value="ABC_TRANSPORTER_2"/>
    <property type="match status" value="1"/>
</dbReference>
<dbReference type="InterPro" id="IPR017871">
    <property type="entry name" value="ABC_transporter-like_CS"/>
</dbReference>
<keyword evidence="3" id="KW-0547">Nucleotide-binding</keyword>
<dbReference type="InterPro" id="IPR003593">
    <property type="entry name" value="AAA+_ATPase"/>
</dbReference>
<dbReference type="Proteomes" id="UP000427906">
    <property type="component" value="Chromosome"/>
</dbReference>
<keyword evidence="9" id="KW-1185">Reference proteome</keyword>
<dbReference type="InterPro" id="IPR047641">
    <property type="entry name" value="ABC_transpr_MalK/UgpC-like"/>
</dbReference>
<evidence type="ECO:0000256" key="3">
    <source>
        <dbReference type="ARBA" id="ARBA00022741"/>
    </source>
</evidence>
<dbReference type="GO" id="GO:0055052">
    <property type="term" value="C:ATP-binding cassette (ABC) transporter complex, substrate-binding subunit-containing"/>
    <property type="evidence" value="ECO:0007669"/>
    <property type="project" value="TreeGrafter"/>
</dbReference>
<keyword evidence="2" id="KW-1003">Cell membrane</keyword>
<dbReference type="OrthoDB" id="9809450at2"/>
<dbReference type="GO" id="GO:0016887">
    <property type="term" value="F:ATP hydrolysis activity"/>
    <property type="evidence" value="ECO:0007669"/>
    <property type="project" value="InterPro"/>
</dbReference>
<dbReference type="RefSeq" id="WP_155318141.1">
    <property type="nucleotide sequence ID" value="NZ_AP021874.1"/>
</dbReference>
<dbReference type="SMART" id="SM00382">
    <property type="entry name" value="AAA"/>
    <property type="match status" value="1"/>
</dbReference>
<organism evidence="8 9">
    <name type="scientific">Desulfosarcina alkanivorans</name>
    <dbReference type="NCBI Taxonomy" id="571177"/>
    <lineage>
        <taxon>Bacteria</taxon>
        <taxon>Pseudomonadati</taxon>
        <taxon>Thermodesulfobacteriota</taxon>
        <taxon>Desulfobacteria</taxon>
        <taxon>Desulfobacterales</taxon>
        <taxon>Desulfosarcinaceae</taxon>
        <taxon>Desulfosarcina</taxon>
    </lineage>
</organism>
<dbReference type="InterPro" id="IPR008995">
    <property type="entry name" value="Mo/tungstate-bd_C_term_dom"/>
</dbReference>
<dbReference type="InterPro" id="IPR003439">
    <property type="entry name" value="ABC_transporter-like_ATP-bd"/>
</dbReference>